<feature type="compositionally biased region" description="Polar residues" evidence="1">
    <location>
        <begin position="1"/>
        <end position="22"/>
    </location>
</feature>
<keyword evidence="3" id="KW-1185">Reference proteome</keyword>
<name>A0A1Y3BKF4_EURMA</name>
<sequence length="90" mass="10270">MNTKPQPTKIVVNSSDNGKYPQSSSSSSYMDNRENRIYCFSKYQHRQPQQQQINANIKKQITIQQPPPSSSPLRSSRSFTASYCSRPNVT</sequence>
<feature type="region of interest" description="Disordered" evidence="1">
    <location>
        <begin position="62"/>
        <end position="90"/>
    </location>
</feature>
<proteinExistence type="predicted"/>
<dbReference type="AlphaFoldDB" id="A0A1Y3BKF4"/>
<feature type="non-terminal residue" evidence="2">
    <location>
        <position position="90"/>
    </location>
</feature>
<evidence type="ECO:0000313" key="2">
    <source>
        <dbReference type="EMBL" id="OTF81439.1"/>
    </source>
</evidence>
<feature type="compositionally biased region" description="Polar residues" evidence="1">
    <location>
        <begin position="79"/>
        <end position="90"/>
    </location>
</feature>
<organism evidence="2 3">
    <name type="scientific">Euroglyphus maynei</name>
    <name type="common">Mayne's house dust mite</name>
    <dbReference type="NCBI Taxonomy" id="6958"/>
    <lineage>
        <taxon>Eukaryota</taxon>
        <taxon>Metazoa</taxon>
        <taxon>Ecdysozoa</taxon>
        <taxon>Arthropoda</taxon>
        <taxon>Chelicerata</taxon>
        <taxon>Arachnida</taxon>
        <taxon>Acari</taxon>
        <taxon>Acariformes</taxon>
        <taxon>Sarcoptiformes</taxon>
        <taxon>Astigmata</taxon>
        <taxon>Psoroptidia</taxon>
        <taxon>Analgoidea</taxon>
        <taxon>Pyroglyphidae</taxon>
        <taxon>Pyroglyphinae</taxon>
        <taxon>Euroglyphus</taxon>
    </lineage>
</organism>
<feature type="region of interest" description="Disordered" evidence="1">
    <location>
        <begin position="1"/>
        <end position="32"/>
    </location>
</feature>
<evidence type="ECO:0000256" key="1">
    <source>
        <dbReference type="SAM" id="MobiDB-lite"/>
    </source>
</evidence>
<dbReference type="Proteomes" id="UP000194236">
    <property type="component" value="Unassembled WGS sequence"/>
</dbReference>
<protein>
    <submittedName>
        <fullName evidence="2">Uncharacterized protein</fullName>
    </submittedName>
</protein>
<dbReference type="EMBL" id="MUJZ01013592">
    <property type="protein sequence ID" value="OTF81439.1"/>
    <property type="molecule type" value="Genomic_DNA"/>
</dbReference>
<comment type="caution">
    <text evidence="2">The sequence shown here is derived from an EMBL/GenBank/DDBJ whole genome shotgun (WGS) entry which is preliminary data.</text>
</comment>
<accession>A0A1Y3BKF4</accession>
<reference evidence="2 3" key="1">
    <citation type="submission" date="2017-03" db="EMBL/GenBank/DDBJ databases">
        <title>Genome Survey of Euroglyphus maynei.</title>
        <authorList>
            <person name="Arlian L.G."/>
            <person name="Morgan M.S."/>
            <person name="Rider S.D."/>
        </authorList>
    </citation>
    <scope>NUCLEOTIDE SEQUENCE [LARGE SCALE GENOMIC DNA]</scope>
    <source>
        <strain evidence="2">Arlian Lab</strain>
        <tissue evidence="2">Whole body</tissue>
    </source>
</reference>
<gene>
    <name evidence="2" type="ORF">BLA29_012589</name>
</gene>
<evidence type="ECO:0000313" key="3">
    <source>
        <dbReference type="Proteomes" id="UP000194236"/>
    </source>
</evidence>